<keyword evidence="4" id="KW-1185">Reference proteome</keyword>
<dbReference type="PANTHER" id="PTHR21562">
    <property type="entry name" value="NOTUM-RELATED"/>
    <property type="match status" value="1"/>
</dbReference>
<gene>
    <name evidence="3" type="ORF">EB796_009751</name>
</gene>
<dbReference type="Pfam" id="PF03283">
    <property type="entry name" value="PAE"/>
    <property type="match status" value="1"/>
</dbReference>
<protein>
    <submittedName>
        <fullName evidence="3">NOTUM</fullName>
    </submittedName>
</protein>
<evidence type="ECO:0000313" key="3">
    <source>
        <dbReference type="EMBL" id="KAF6031931.1"/>
    </source>
</evidence>
<accession>A0A7J7K1T7</accession>
<sequence>MFVCFQHLLGDSGVDEIELNVEKISELGNTDVLLSTISRLALALSKCGVDVRGMKELERNMLPSNSSAKCMDGTNAGYYIRKREGSNRWLVFLDGGYYCFDKRSCRARSENTRNLTSSAHWSLTKEGTGILSWNPEENPFLFSANIVYVPYCSSDAWSGNNTKNGLHFMGANIVDEVIKDLYRHGLKSGEKLFFAGSSAGATGVLLNIDRVADRLAKEAPGLDVQGIVDSGWFLDTEQLHKTECTNTLNCPPAEAVQKGFRFWKSEIPKRCKRAYADEPWRCFFGYRIYPFIKTPLFVIAYLYDRAQILASMGGGLGVYQQVQQDSYTKHNTKGINYMRDLAKLMNNTLSNVSAVFAPSCMDHELLQRSKWHSVAVKGVTLIEALRCWEGSQETTNRPRQAQLPPYPWSTSSFEVPDLSELEDIASEEAVTNDIRHFSRKLDKERRRSRRNKKKKKQRVLKKNRKSLRLRREITSEESEAGIGQGAESVEQLLANALQSNSLRAYANQQQSQCQYQLFDECTTPNCNLLCPSYINLFSTDSSNQNKNPSYYNADISDIERYIDDPDILDEIISRQS</sequence>
<evidence type="ECO:0000313" key="4">
    <source>
        <dbReference type="Proteomes" id="UP000593567"/>
    </source>
</evidence>
<evidence type="ECO:0000256" key="1">
    <source>
        <dbReference type="ARBA" id="ARBA00010213"/>
    </source>
</evidence>
<feature type="region of interest" description="Disordered" evidence="2">
    <location>
        <begin position="438"/>
        <end position="462"/>
    </location>
</feature>
<dbReference type="OrthoDB" id="2015280at2759"/>
<dbReference type="PANTHER" id="PTHR21562:SF122">
    <property type="entry name" value="PALMITOLEOYL-PROTEIN CARBOXYLESTERASE NOTUM"/>
    <property type="match status" value="1"/>
</dbReference>
<reference evidence="3" key="1">
    <citation type="submission" date="2020-06" db="EMBL/GenBank/DDBJ databases">
        <title>Draft genome of Bugula neritina, a colonial animal packing powerful symbionts and potential medicines.</title>
        <authorList>
            <person name="Rayko M."/>
        </authorList>
    </citation>
    <scope>NUCLEOTIDE SEQUENCE [LARGE SCALE GENOMIC DNA]</scope>
    <source>
        <strain evidence="3">Kwan_BN1</strain>
    </source>
</reference>
<dbReference type="Proteomes" id="UP000593567">
    <property type="component" value="Unassembled WGS sequence"/>
</dbReference>
<comment type="similarity">
    <text evidence="1">Belongs to the pectinacetylesterase family. Notum subfamily.</text>
</comment>
<comment type="caution">
    <text evidence="3">The sequence shown here is derived from an EMBL/GenBank/DDBJ whole genome shotgun (WGS) entry which is preliminary data.</text>
</comment>
<dbReference type="InterPro" id="IPR004963">
    <property type="entry name" value="PAE/NOTUM"/>
</dbReference>
<organism evidence="3 4">
    <name type="scientific">Bugula neritina</name>
    <name type="common">Brown bryozoan</name>
    <name type="synonym">Sertularia neritina</name>
    <dbReference type="NCBI Taxonomy" id="10212"/>
    <lineage>
        <taxon>Eukaryota</taxon>
        <taxon>Metazoa</taxon>
        <taxon>Spiralia</taxon>
        <taxon>Lophotrochozoa</taxon>
        <taxon>Bryozoa</taxon>
        <taxon>Gymnolaemata</taxon>
        <taxon>Cheilostomatida</taxon>
        <taxon>Flustrina</taxon>
        <taxon>Buguloidea</taxon>
        <taxon>Bugulidae</taxon>
        <taxon>Bugula</taxon>
    </lineage>
</organism>
<feature type="compositionally biased region" description="Basic residues" evidence="2">
    <location>
        <begin position="446"/>
        <end position="462"/>
    </location>
</feature>
<dbReference type="EMBL" id="VXIV02001554">
    <property type="protein sequence ID" value="KAF6031931.1"/>
    <property type="molecule type" value="Genomic_DNA"/>
</dbReference>
<dbReference type="AlphaFoldDB" id="A0A7J7K1T7"/>
<name>A0A7J7K1T7_BUGNE</name>
<dbReference type="GO" id="GO:0016787">
    <property type="term" value="F:hydrolase activity"/>
    <property type="evidence" value="ECO:0007669"/>
    <property type="project" value="InterPro"/>
</dbReference>
<evidence type="ECO:0000256" key="2">
    <source>
        <dbReference type="SAM" id="MobiDB-lite"/>
    </source>
</evidence>
<proteinExistence type="inferred from homology"/>